<evidence type="ECO:0000259" key="3">
    <source>
        <dbReference type="PROSITE" id="PS51841"/>
    </source>
</evidence>
<dbReference type="PROSITE" id="PS51318">
    <property type="entry name" value="TAT"/>
    <property type="match status" value="1"/>
</dbReference>
<feature type="compositionally biased region" description="Low complexity" evidence="1">
    <location>
        <begin position="205"/>
        <end position="245"/>
    </location>
</feature>
<dbReference type="InterPro" id="IPR001322">
    <property type="entry name" value="Lamin_tail_dom"/>
</dbReference>
<evidence type="ECO:0000313" key="4">
    <source>
        <dbReference type="EMBL" id="MFC1416610.1"/>
    </source>
</evidence>
<feature type="domain" description="LTD" evidence="3">
    <location>
        <begin position="29"/>
        <end position="208"/>
    </location>
</feature>
<feature type="chain" id="PRO_5045376560" evidence="2">
    <location>
        <begin position="31"/>
        <end position="829"/>
    </location>
</feature>
<accession>A0ABV6VS74</accession>
<keyword evidence="2" id="KW-0732">Signal</keyword>
<feature type="region of interest" description="Disordered" evidence="1">
    <location>
        <begin position="176"/>
        <end position="264"/>
    </location>
</feature>
<comment type="caution">
    <text evidence="4">The sequence shown here is derived from an EMBL/GenBank/DDBJ whole genome shotgun (WGS) entry which is preliminary data.</text>
</comment>
<reference evidence="4 5" key="1">
    <citation type="submission" date="2024-09" db="EMBL/GenBank/DDBJ databases">
        <authorList>
            <person name="Lee S.D."/>
        </authorList>
    </citation>
    <scope>NUCLEOTIDE SEQUENCE [LARGE SCALE GENOMIC DNA]</scope>
    <source>
        <strain evidence="4 5">N8-3</strain>
    </source>
</reference>
<evidence type="ECO:0000256" key="2">
    <source>
        <dbReference type="SAM" id="SignalP"/>
    </source>
</evidence>
<protein>
    <submittedName>
        <fullName evidence="4">Lamin tail domain-containing protein</fullName>
    </submittedName>
</protein>
<dbReference type="InterPro" id="IPR036415">
    <property type="entry name" value="Lamin_tail_dom_sf"/>
</dbReference>
<evidence type="ECO:0000313" key="5">
    <source>
        <dbReference type="Proteomes" id="UP001592531"/>
    </source>
</evidence>
<dbReference type="InterPro" id="IPR006311">
    <property type="entry name" value="TAT_signal"/>
</dbReference>
<dbReference type="Proteomes" id="UP001592531">
    <property type="component" value="Unassembled WGS sequence"/>
</dbReference>
<feature type="signal peptide" evidence="2">
    <location>
        <begin position="1"/>
        <end position="30"/>
    </location>
</feature>
<name>A0ABV6VS74_9ACTN</name>
<dbReference type="EMBL" id="JBHFAB010000004">
    <property type="protein sequence ID" value="MFC1416610.1"/>
    <property type="molecule type" value="Genomic_DNA"/>
</dbReference>
<gene>
    <name evidence="4" type="ORF">ACEZDE_08150</name>
</gene>
<dbReference type="InterPro" id="IPR005135">
    <property type="entry name" value="Endo/exonuclease/phosphatase"/>
</dbReference>
<dbReference type="SUPFAM" id="SSF56219">
    <property type="entry name" value="DNase I-like"/>
    <property type="match status" value="1"/>
</dbReference>
<dbReference type="Gene3D" id="3.60.10.10">
    <property type="entry name" value="Endonuclease/exonuclease/phosphatase"/>
    <property type="match status" value="1"/>
</dbReference>
<dbReference type="PROSITE" id="PS51841">
    <property type="entry name" value="LTD"/>
    <property type="match status" value="1"/>
</dbReference>
<dbReference type="SUPFAM" id="SSF74853">
    <property type="entry name" value="Lamin A/C globular tail domain"/>
    <property type="match status" value="1"/>
</dbReference>
<proteinExistence type="predicted"/>
<dbReference type="CDD" id="cd04486">
    <property type="entry name" value="YhcR_OBF_like"/>
    <property type="match status" value="1"/>
</dbReference>
<feature type="region of interest" description="Disordered" evidence="1">
    <location>
        <begin position="635"/>
        <end position="661"/>
    </location>
</feature>
<dbReference type="RefSeq" id="WP_380533963.1">
    <property type="nucleotide sequence ID" value="NZ_JBHFAB010000004.1"/>
</dbReference>
<dbReference type="InterPro" id="IPR036691">
    <property type="entry name" value="Endo/exonu/phosph_ase_sf"/>
</dbReference>
<sequence>MSRSRSHVLLAAIAAAGTVAAVALAPTANATSAASSSSGVVVEEVYGGGGNSGATLKNDFIELHNAGSAPVDLSSWSVQYISAAPGATTTWQVTPLTGSIAPGGSYLVQEAAGTGGTADLPTPDATGAVNMSGTAGTVALVTSQTALTCKTSADCAADSSIGDLVGYGTAVVHEGSADAPATSNTTSDSRDANGTDTDQNGADFTAGAPTPANSSSAPTSPTPTPSGSDSASASPTPTSTATPGPLRIHDIQGTSWVSPHNGDTVSNVPGIVTALRTSGASKGFWMQDPNPDANPATSEGIFVYTSSAPAVAVGDSVLVSAKVSDYYQLSSGDTLASTSNLSVTELATPTVTVLSSGNPLPAAIVLSAANVPSTYAPNLGGANIESTPITPTRSVLDFYESIEGMRVEVDNARVVGPSDAYGEQYVTVKPSEAATYRGGSELLGENATPSGRLEVVADNGSNPQVSVGDTFTGATIGTIDYSQYGGYVLAASSLGTVQAGNLAPVVAKGTTNKNQISVATYNVENLAPGDSATKYQKLAAGIVTNLAKPDIIAVEEVQDNSGATDDGTVAANVTLDKLTAAIVAAGGPQYSYREIDPVNDQDGGQPGGNIRSVLLFNAARISFVDKGSATVNRSTTGTQVVSDGGSPDLTLSPGRIDPTNPVWNSSRKPLVAEFSFGGKPVFVIANHFDAKLGDQSQDGRFQFPAQSSALQRSGQAQVEHDFIQNILNAKKKADVVVLGDLNDYQFSPALASLRTGTADGTGPSILTDLISTLPVNQQYTYDYQGVSEVLDHILVTPGISAPVYQVVHINSEYANQTSDHDPQVVQFKP</sequence>
<evidence type="ECO:0000256" key="1">
    <source>
        <dbReference type="SAM" id="MobiDB-lite"/>
    </source>
</evidence>
<keyword evidence="5" id="KW-1185">Reference proteome</keyword>
<feature type="compositionally biased region" description="Polar residues" evidence="1">
    <location>
        <begin position="252"/>
        <end position="264"/>
    </location>
</feature>
<dbReference type="PANTHER" id="PTHR42834">
    <property type="entry name" value="ENDONUCLEASE/EXONUCLEASE/PHOSPHATASE FAMILY PROTEIN (AFU_ORTHOLOGUE AFUA_3G09210)"/>
    <property type="match status" value="1"/>
</dbReference>
<dbReference type="Pfam" id="PF00932">
    <property type="entry name" value="LTD"/>
    <property type="match status" value="1"/>
</dbReference>
<dbReference type="PANTHER" id="PTHR42834:SF1">
    <property type="entry name" value="ENDONUCLEASE_EXONUCLEASE_PHOSPHATASE FAMILY PROTEIN (AFU_ORTHOLOGUE AFUA_3G09210)"/>
    <property type="match status" value="1"/>
</dbReference>
<organism evidence="4 5">
    <name type="scientific">Streptacidiphilus cavernicola</name>
    <dbReference type="NCBI Taxonomy" id="3342716"/>
    <lineage>
        <taxon>Bacteria</taxon>
        <taxon>Bacillati</taxon>
        <taxon>Actinomycetota</taxon>
        <taxon>Actinomycetes</taxon>
        <taxon>Kitasatosporales</taxon>
        <taxon>Streptomycetaceae</taxon>
        <taxon>Streptacidiphilus</taxon>
    </lineage>
</organism>
<dbReference type="Pfam" id="PF03372">
    <property type="entry name" value="Exo_endo_phos"/>
    <property type="match status" value="1"/>
</dbReference>